<dbReference type="Pfam" id="PF17963">
    <property type="entry name" value="Big_9"/>
    <property type="match status" value="3"/>
</dbReference>
<reference evidence="2" key="1">
    <citation type="submission" date="2016-03" db="EMBL/GenBank/DDBJ databases">
        <authorList>
            <person name="Ploux O."/>
        </authorList>
    </citation>
    <scope>NUCLEOTIDE SEQUENCE</scope>
    <source>
        <strain evidence="2">UC10</strain>
    </source>
</reference>
<dbReference type="AlphaFoldDB" id="A0A1Y5PEN0"/>
<feature type="compositionally biased region" description="Low complexity" evidence="1">
    <location>
        <begin position="66"/>
        <end position="77"/>
    </location>
</feature>
<proteinExistence type="predicted"/>
<feature type="compositionally biased region" description="Polar residues" evidence="1">
    <location>
        <begin position="78"/>
        <end position="87"/>
    </location>
</feature>
<feature type="region of interest" description="Disordered" evidence="1">
    <location>
        <begin position="44"/>
        <end position="156"/>
    </location>
</feature>
<evidence type="ECO:0008006" key="3">
    <source>
        <dbReference type="Google" id="ProtNLM"/>
    </source>
</evidence>
<feature type="compositionally biased region" description="Low complexity" evidence="1">
    <location>
        <begin position="133"/>
        <end position="150"/>
    </location>
</feature>
<evidence type="ECO:0000256" key="1">
    <source>
        <dbReference type="SAM" id="MobiDB-lite"/>
    </source>
</evidence>
<dbReference type="NCBIfam" id="TIGR01965">
    <property type="entry name" value="VCBS_repeat"/>
    <property type="match status" value="1"/>
</dbReference>
<accession>A0A1Y5PEN0</accession>
<sequence length="526" mass="52979">MISIAVEKTAGGPRSSQIASWLGAGAITVGVCAAMASGTGLAHADTTHPGADGNTSDGNDRPTKPASTSTAASATSSVGRTRPSSELANPPKPRTPKVRGMTRRPVRIAAADAPGPPSKEAAQLSAPESTNNVVRGAVTTGPTGPTAATREASLRPTPADIPRQLMIANAVLGWAYRELRYTLFNRPPSITAVQHAQDPLTGVVTGELRDGVRHAGTPIYTVSQPGNALVQVNPDGSFTVTPDADVAHHGGTVSFTVTADNGASYRLSGPMGRLQSVIHSVAVYLGLSGPDTSTTVVVVNVTATNQPPVINGYTASTSAGTGTVAGQIRAADPNNDNLDFSGPTTSALGGSVTVNPDGSFTYVPTADIRHAAAAVNAPDAVKADSFTVTVSDGYGGTASATVDVAVSPANGNPTGGTVADLQVDDIIGFITGSISGVTDPDSDPLTYTVNPTSAGGGYVDVFSDGSFTYNPTAEQRHLAAALGAPFSTTHDSFAVFVADGHGGSTAITVIVPVPPEADEPPTGEEV</sequence>
<name>A0A1Y5PEN0_9MYCO</name>
<dbReference type="EMBL" id="FLQS01000034">
    <property type="protein sequence ID" value="SBS77093.1"/>
    <property type="molecule type" value="Genomic_DNA"/>
</dbReference>
<organism evidence="2">
    <name type="scientific">uncultured Mycobacterium sp</name>
    <dbReference type="NCBI Taxonomy" id="171292"/>
    <lineage>
        <taxon>Bacteria</taxon>
        <taxon>Bacillati</taxon>
        <taxon>Actinomycetota</taxon>
        <taxon>Actinomycetes</taxon>
        <taxon>Mycobacteriales</taxon>
        <taxon>Mycobacteriaceae</taxon>
        <taxon>Mycobacterium</taxon>
        <taxon>environmental samples</taxon>
    </lineage>
</organism>
<gene>
    <name evidence="2" type="ORF">MHPYR_40095</name>
</gene>
<evidence type="ECO:0000313" key="2">
    <source>
        <dbReference type="EMBL" id="SBS77093.1"/>
    </source>
</evidence>
<dbReference type="InterPro" id="IPR010221">
    <property type="entry name" value="VCBS_dom"/>
</dbReference>
<protein>
    <recommendedName>
        <fullName evidence="3">Outer membrane adhesin like protein</fullName>
    </recommendedName>
</protein>
<feature type="compositionally biased region" description="Basic residues" evidence="1">
    <location>
        <begin position="94"/>
        <end position="106"/>
    </location>
</feature>